<sequence length="56" mass="6137">MSNNTATEKVLHRLSPAAYAELERKLPPPVAGSEQQTAFNLGVQHVLHILRQGFVA</sequence>
<evidence type="ECO:0000313" key="1">
    <source>
        <dbReference type="EMBL" id="QOC54224.1"/>
    </source>
</evidence>
<organism evidence="1 2">
    <name type="scientific">Aeromonas phage Atoyac1</name>
    <dbReference type="NCBI Taxonomy" id="2767547"/>
    <lineage>
        <taxon>Viruses</taxon>
        <taxon>Duplodnaviria</taxon>
        <taxon>Heunggongvirae</taxon>
        <taxon>Uroviricota</taxon>
        <taxon>Caudoviricetes</taxon>
        <taxon>Autographivirales</taxon>
        <taxon>Autonotataviridae</taxon>
        <taxon>Melnykvirinae</taxon>
        <taxon>Atoyacvirus</taxon>
        <taxon>Atoyacvirus atoyac1</taxon>
    </lineage>
</organism>
<dbReference type="Proteomes" id="UP000662993">
    <property type="component" value="Segment"/>
</dbReference>
<dbReference type="EMBL" id="MT682386">
    <property type="protein sequence ID" value="QOC54224.1"/>
    <property type="molecule type" value="Genomic_DNA"/>
</dbReference>
<protein>
    <submittedName>
        <fullName evidence="1">Uncharacterized protein</fullName>
    </submittedName>
</protein>
<proteinExistence type="predicted"/>
<keyword evidence="2" id="KW-1185">Reference proteome</keyword>
<accession>A0A866D1V9</accession>
<evidence type="ECO:0000313" key="2">
    <source>
        <dbReference type="Proteomes" id="UP000662993"/>
    </source>
</evidence>
<reference evidence="1 2" key="1">
    <citation type="journal article" date="2020" name="bioRxiv">
        <title>Dynamics of infection in a novel group of promiscuous phages and hosts of multiple bacterial genera retrieved from river communities.</title>
        <authorList>
            <person name="Cazares D."/>
            <person name="Cazares A."/>
            <person name="Figueroa W."/>
            <person name="Guarneros G."/>
            <person name="Edwards R.A."/>
            <person name="Vinuesa P."/>
        </authorList>
    </citation>
    <scope>NUCLEOTIDE SEQUENCE [LARGE SCALE GENOMIC DNA]</scope>
</reference>
<name>A0A866D1V9_9CAUD</name>
<gene>
    <name evidence="1" type="ORF">Atoyac1_44</name>
</gene>